<sequence length="287" mass="33317">MALFNKFTRKPQQTKNKAVTILGSGRCGTSMASRSINLMGVDLGEGFVKPNKTNPKGFWENKKIVDVHKEIKNVLGSMPFRRGWQDLGKIKPLKEKMESIVQEQFSDKPLWGWKDPRTSECIEMWKEILADMDVEGNYLVMIRNPVDVAASFRRAYNRNEKAALKQWQIRTLVALRGTRNENRIIVDYDDFIEDSFSTVKNIAKTFNVTLPSDKNELKQELDSFIDPTLRHSRTGLKKLSKSKEIEEDMKELYRICLKAAHSKEYLNSKKFQKQIDNLYVSFLKSHF</sequence>
<name>A0A1H9AEM0_9BACI</name>
<accession>A0A1H9AEM0</accession>
<proteinExistence type="predicted"/>
<evidence type="ECO:0000313" key="1">
    <source>
        <dbReference type="EMBL" id="SEP75176.1"/>
    </source>
</evidence>
<gene>
    <name evidence="1" type="ORF">SAMN05216232_0777</name>
</gene>
<comment type="caution">
    <text evidence="1">The sequence shown here is derived from an EMBL/GenBank/DDBJ whole genome shotgun (WGS) entry which is preliminary data.</text>
</comment>
<dbReference type="EMBL" id="FOEH01000001">
    <property type="protein sequence ID" value="SEP75176.1"/>
    <property type="molecule type" value="Genomic_DNA"/>
</dbReference>
<dbReference type="PIRSF" id="PIRSF029407">
    <property type="entry name" value="UCP029407"/>
    <property type="match status" value="1"/>
</dbReference>
<protein>
    <recommendedName>
        <fullName evidence="3">Sulfotransferase family protein</fullName>
    </recommendedName>
</protein>
<evidence type="ECO:0008006" key="3">
    <source>
        <dbReference type="Google" id="ProtNLM"/>
    </source>
</evidence>
<keyword evidence="2" id="KW-1185">Reference proteome</keyword>
<organism evidence="1 2">
    <name type="scientific">Virgibacillus subterraneus</name>
    <dbReference type="NCBI Taxonomy" id="621109"/>
    <lineage>
        <taxon>Bacteria</taxon>
        <taxon>Bacillati</taxon>
        <taxon>Bacillota</taxon>
        <taxon>Bacilli</taxon>
        <taxon>Bacillales</taxon>
        <taxon>Bacillaceae</taxon>
        <taxon>Virgibacillus</taxon>
    </lineage>
</organism>
<dbReference type="RefSeq" id="WP_092502354.1">
    <property type="nucleotide sequence ID" value="NZ_FOEH01000001.1"/>
</dbReference>
<dbReference type="SUPFAM" id="SSF52540">
    <property type="entry name" value="P-loop containing nucleoside triphosphate hydrolases"/>
    <property type="match status" value="1"/>
</dbReference>
<evidence type="ECO:0000313" key="2">
    <source>
        <dbReference type="Proteomes" id="UP000198733"/>
    </source>
</evidence>
<dbReference type="Proteomes" id="UP000198733">
    <property type="component" value="Unassembled WGS sequence"/>
</dbReference>
<reference evidence="1 2" key="1">
    <citation type="submission" date="2016-10" db="EMBL/GenBank/DDBJ databases">
        <authorList>
            <person name="Varghese N."/>
            <person name="Submissions S."/>
        </authorList>
    </citation>
    <scope>NUCLEOTIDE SEQUENCE [LARGE SCALE GENOMIC DNA]</scope>
    <source>
        <strain evidence="1 2">CGMCC 1.7734</strain>
    </source>
</reference>
<dbReference type="InterPro" id="IPR027417">
    <property type="entry name" value="P-loop_NTPase"/>
</dbReference>
<dbReference type="Gene3D" id="3.40.50.300">
    <property type="entry name" value="P-loop containing nucleotide triphosphate hydrolases"/>
    <property type="match status" value="1"/>
</dbReference>
<dbReference type="InterPro" id="IPR014556">
    <property type="entry name" value="UCP029407"/>
</dbReference>